<evidence type="ECO:0000313" key="2">
    <source>
        <dbReference type="Proteomes" id="UP001569428"/>
    </source>
</evidence>
<protein>
    <submittedName>
        <fullName evidence="1">Uncharacterized protein</fullName>
    </submittedName>
</protein>
<evidence type="ECO:0000313" key="1">
    <source>
        <dbReference type="EMBL" id="MFA0809329.1"/>
    </source>
</evidence>
<dbReference type="RefSeq" id="WP_371836950.1">
    <property type="nucleotide sequence ID" value="NZ_JBGMEK010000001.1"/>
</dbReference>
<reference evidence="1 2" key="1">
    <citation type="submission" date="2024-08" db="EMBL/GenBank/DDBJ databases">
        <authorList>
            <person name="Ishaq N."/>
        </authorList>
    </citation>
    <scope>NUCLEOTIDE SEQUENCE [LARGE SCALE GENOMIC DNA]</scope>
    <source>
        <strain evidence="1 2">DSM 18651</strain>
    </source>
</reference>
<accession>A0ABV4NTY9</accession>
<keyword evidence="2" id="KW-1185">Reference proteome</keyword>
<gene>
    <name evidence="1" type="ORF">ACCI49_00235</name>
</gene>
<comment type="caution">
    <text evidence="1">The sequence shown here is derived from an EMBL/GenBank/DDBJ whole genome shotgun (WGS) entry which is preliminary data.</text>
</comment>
<dbReference type="Proteomes" id="UP001569428">
    <property type="component" value="Unassembled WGS sequence"/>
</dbReference>
<sequence>MKLANDLRALVCEIKEQEQLAELHNKDMCTGLKFARVMVETLLEQHGYDRPVDVRSESKSNGLVLEGPP</sequence>
<dbReference type="EMBL" id="JBGMEK010000001">
    <property type="protein sequence ID" value="MFA0809329.1"/>
    <property type="molecule type" value="Genomic_DNA"/>
</dbReference>
<organism evidence="1 2">
    <name type="scientific">Microbulbifer epialgicus</name>
    <dbReference type="NCBI Taxonomy" id="393907"/>
    <lineage>
        <taxon>Bacteria</taxon>
        <taxon>Pseudomonadati</taxon>
        <taxon>Pseudomonadota</taxon>
        <taxon>Gammaproteobacteria</taxon>
        <taxon>Cellvibrionales</taxon>
        <taxon>Microbulbiferaceae</taxon>
        <taxon>Microbulbifer</taxon>
    </lineage>
</organism>
<name>A0ABV4NTY9_9GAMM</name>
<proteinExistence type="predicted"/>